<dbReference type="AlphaFoldDB" id="A0A6J5YBM1"/>
<name>A0A6J5YBM1_9ZZZZ</name>
<evidence type="ECO:0000313" key="3">
    <source>
        <dbReference type="EMBL" id="CAB4939769.1"/>
    </source>
</evidence>
<dbReference type="EMBL" id="CAFBNC010000058">
    <property type="protein sequence ID" value="CAB4939769.1"/>
    <property type="molecule type" value="Genomic_DNA"/>
</dbReference>
<evidence type="ECO:0000313" key="2">
    <source>
        <dbReference type="EMBL" id="CAB4323530.1"/>
    </source>
</evidence>
<keyword evidence="1" id="KW-0812">Transmembrane</keyword>
<gene>
    <name evidence="2" type="ORF">UFOPK1392_01286</name>
    <name evidence="3" type="ORF">UFOPK3733_01216</name>
</gene>
<keyword evidence="1" id="KW-1133">Transmembrane helix</keyword>
<evidence type="ECO:0000256" key="1">
    <source>
        <dbReference type="SAM" id="Phobius"/>
    </source>
</evidence>
<organism evidence="2">
    <name type="scientific">freshwater metagenome</name>
    <dbReference type="NCBI Taxonomy" id="449393"/>
    <lineage>
        <taxon>unclassified sequences</taxon>
        <taxon>metagenomes</taxon>
        <taxon>ecological metagenomes</taxon>
    </lineage>
</organism>
<proteinExistence type="predicted"/>
<sequence length="44" mass="4898">MTSLLAVVWHFWIAAALVVPAILAVLGIIAGYVYKVVMPRYPKR</sequence>
<keyword evidence="1" id="KW-0472">Membrane</keyword>
<protein>
    <submittedName>
        <fullName evidence="2">Unannotated protein</fullName>
    </submittedName>
</protein>
<feature type="transmembrane region" description="Helical" evidence="1">
    <location>
        <begin position="12"/>
        <end position="34"/>
    </location>
</feature>
<accession>A0A6J5YBM1</accession>
<reference evidence="2" key="1">
    <citation type="submission" date="2020-05" db="EMBL/GenBank/DDBJ databases">
        <authorList>
            <person name="Chiriac C."/>
            <person name="Salcher M."/>
            <person name="Ghai R."/>
            <person name="Kavagutti S V."/>
        </authorList>
    </citation>
    <scope>NUCLEOTIDE SEQUENCE</scope>
</reference>
<dbReference type="EMBL" id="CAEMXZ010000051">
    <property type="protein sequence ID" value="CAB4323530.1"/>
    <property type="molecule type" value="Genomic_DNA"/>
</dbReference>